<gene>
    <name evidence="3" type="ORF">BN946_scf185015.g37</name>
</gene>
<sequence>MSGRLTHIDYAADTPASEQSVYFDAPIAVFNSEPSDGPPDSSPGETHTTTLPGAYESEGDVSTKPSVGVPRDPVVRKRPSEGDEEEHAIPKPDKEALADDVDDAGNRPSDTKPKAAHHRSASAGASDSGYGSTGAGPQRPHSRASQASTNIEPIPILWHESPSKEAHQRGQAWQRSLDDDDAAAQPGSRHDSPFKRASSLRSFRSAGPRASMGAETEDRASLRTSPSTARRRRVSLSGGSFAGGAGTVGPAASPTLDDSFDVRSRTAEMSLSEKQKSKLNKSQLKEGKKVAKIIKAEGKAEKKALEEAVKELADIQKLQKNAVKEEAKSYAIYAKGLREFHKAELEFFAARAKYERAQAELQALEEAREAAKQHAQEATEMLQEKNREVEWLRAQKATDDREREAKIRQLTGKA</sequence>
<feature type="compositionally biased region" description="Basic and acidic residues" evidence="2">
    <location>
        <begin position="73"/>
        <end position="97"/>
    </location>
</feature>
<proteinExistence type="predicted"/>
<feature type="compositionally biased region" description="Low complexity" evidence="2">
    <location>
        <begin position="121"/>
        <end position="130"/>
    </location>
</feature>
<feature type="region of interest" description="Disordered" evidence="2">
    <location>
        <begin position="395"/>
        <end position="414"/>
    </location>
</feature>
<protein>
    <recommendedName>
        <fullName evidence="5">DNA binding protein Ncp1</fullName>
    </recommendedName>
</protein>
<dbReference type="AlphaFoldDB" id="A0A060SNA3"/>
<feature type="compositionally biased region" description="Basic and acidic residues" evidence="2">
    <location>
        <begin position="395"/>
        <end position="407"/>
    </location>
</feature>
<accession>A0A060SNA3</accession>
<evidence type="ECO:0000313" key="4">
    <source>
        <dbReference type="Proteomes" id="UP000029665"/>
    </source>
</evidence>
<feature type="compositionally biased region" description="Basic and acidic residues" evidence="2">
    <location>
        <begin position="260"/>
        <end position="276"/>
    </location>
</feature>
<dbReference type="EMBL" id="CCBP010000123">
    <property type="protein sequence ID" value="CDO73709.1"/>
    <property type="molecule type" value="Genomic_DNA"/>
</dbReference>
<keyword evidence="4" id="KW-1185">Reference proteome</keyword>
<dbReference type="Proteomes" id="UP000029665">
    <property type="component" value="Unassembled WGS sequence"/>
</dbReference>
<keyword evidence="1" id="KW-0175">Coiled coil</keyword>
<comment type="caution">
    <text evidence="3">The sequence shown here is derived from an EMBL/GenBank/DDBJ whole genome shotgun (WGS) entry which is preliminary data.</text>
</comment>
<feature type="region of interest" description="Disordered" evidence="2">
    <location>
        <begin position="25"/>
        <end position="284"/>
    </location>
</feature>
<evidence type="ECO:0000313" key="3">
    <source>
        <dbReference type="EMBL" id="CDO73709.1"/>
    </source>
</evidence>
<evidence type="ECO:0008006" key="5">
    <source>
        <dbReference type="Google" id="ProtNLM"/>
    </source>
</evidence>
<name>A0A060SNA3_PYCCI</name>
<dbReference type="HOGENOM" id="CLU_055168_1_0_1"/>
<evidence type="ECO:0000256" key="2">
    <source>
        <dbReference type="SAM" id="MobiDB-lite"/>
    </source>
</evidence>
<dbReference type="OMA" id="PILWHES"/>
<dbReference type="OrthoDB" id="3267800at2759"/>
<evidence type="ECO:0000256" key="1">
    <source>
        <dbReference type="SAM" id="Coils"/>
    </source>
</evidence>
<organism evidence="3 4">
    <name type="scientific">Pycnoporus cinnabarinus</name>
    <name type="common">Cinnabar-red polypore</name>
    <name type="synonym">Trametes cinnabarina</name>
    <dbReference type="NCBI Taxonomy" id="5643"/>
    <lineage>
        <taxon>Eukaryota</taxon>
        <taxon>Fungi</taxon>
        <taxon>Dikarya</taxon>
        <taxon>Basidiomycota</taxon>
        <taxon>Agaricomycotina</taxon>
        <taxon>Agaricomycetes</taxon>
        <taxon>Polyporales</taxon>
        <taxon>Polyporaceae</taxon>
        <taxon>Trametes</taxon>
    </lineage>
</organism>
<reference evidence="3" key="1">
    <citation type="submission" date="2014-01" db="EMBL/GenBank/DDBJ databases">
        <title>The genome of the white-rot fungus Pycnoporus cinnabarinus: a basidiomycete model with a versatile arsenal for lignocellulosic biomass breakdown.</title>
        <authorList>
            <person name="Levasseur A."/>
            <person name="Lomascolo A."/>
            <person name="Ruiz-Duenas F.J."/>
            <person name="Uzan E."/>
            <person name="Piumi F."/>
            <person name="Kues U."/>
            <person name="Ram A.F.J."/>
            <person name="Murat C."/>
            <person name="Haon M."/>
            <person name="Benoit I."/>
            <person name="Arfi Y."/>
            <person name="Chevret D."/>
            <person name="Drula E."/>
            <person name="Kwon M.J."/>
            <person name="Gouret P."/>
            <person name="Lesage-Meessen L."/>
            <person name="Lombard V."/>
            <person name="Mariette J."/>
            <person name="Noirot C."/>
            <person name="Park J."/>
            <person name="Patyshakuliyeva A."/>
            <person name="Wieneger R.A.B."/>
            <person name="Wosten H.A.B."/>
            <person name="Martin F."/>
            <person name="Coutinho P.M."/>
            <person name="de Vries R."/>
            <person name="Martinez A.T."/>
            <person name="Klopp C."/>
            <person name="Pontarotti P."/>
            <person name="Henrissat B."/>
            <person name="Record E."/>
        </authorList>
    </citation>
    <scope>NUCLEOTIDE SEQUENCE [LARGE SCALE GENOMIC DNA]</scope>
    <source>
        <strain evidence="3">BRFM137</strain>
    </source>
</reference>
<feature type="coiled-coil region" evidence="1">
    <location>
        <begin position="295"/>
        <end position="395"/>
    </location>
</feature>